<keyword evidence="1" id="KW-1133">Transmembrane helix</keyword>
<comment type="caution">
    <text evidence="2">The sequence shown here is derived from an EMBL/GenBank/DDBJ whole genome shotgun (WGS) entry which is preliminary data.</text>
</comment>
<feature type="transmembrane region" description="Helical" evidence="1">
    <location>
        <begin position="7"/>
        <end position="24"/>
    </location>
</feature>
<keyword evidence="1" id="KW-0812">Transmembrane</keyword>
<gene>
    <name evidence="2" type="ORF">Q8A64_13450</name>
</gene>
<sequence>MWSKKTFGLIGMALGAAWFVANVRHFAEQGFVAIGMPIILFILGVIYFRKGSAEEN</sequence>
<organism evidence="2 3">
    <name type="scientific">Keguizhuia sedimenti</name>
    <dbReference type="NCBI Taxonomy" id="3064264"/>
    <lineage>
        <taxon>Bacteria</taxon>
        <taxon>Pseudomonadati</taxon>
        <taxon>Pseudomonadota</taxon>
        <taxon>Betaproteobacteria</taxon>
        <taxon>Burkholderiales</taxon>
        <taxon>Oxalobacteraceae</taxon>
        <taxon>Keguizhuia</taxon>
    </lineage>
</organism>
<keyword evidence="1" id="KW-0472">Membrane</keyword>
<evidence type="ECO:0000313" key="3">
    <source>
        <dbReference type="Proteomes" id="UP001225596"/>
    </source>
</evidence>
<accession>A0ABU1BRD5</accession>
<evidence type="ECO:0000313" key="2">
    <source>
        <dbReference type="EMBL" id="MDQ9171414.1"/>
    </source>
</evidence>
<protein>
    <submittedName>
        <fullName evidence="2">Uncharacterized protein</fullName>
    </submittedName>
</protein>
<dbReference type="Proteomes" id="UP001225596">
    <property type="component" value="Unassembled WGS sequence"/>
</dbReference>
<reference evidence="2 3" key="1">
    <citation type="submission" date="2023-08" db="EMBL/GenBank/DDBJ databases">
        <title>Oxalobacteraceae gen .nov., isolated from river sludge outside the plant.</title>
        <authorList>
            <person name="Zhao S.Y."/>
        </authorList>
    </citation>
    <scope>NUCLEOTIDE SEQUENCE [LARGE SCALE GENOMIC DNA]</scope>
    <source>
        <strain evidence="2 3">R-40</strain>
    </source>
</reference>
<name>A0ABU1BRD5_9BURK</name>
<dbReference type="RefSeq" id="WP_338437353.1">
    <property type="nucleotide sequence ID" value="NZ_JAUYVH010000009.1"/>
</dbReference>
<keyword evidence="3" id="KW-1185">Reference proteome</keyword>
<evidence type="ECO:0000256" key="1">
    <source>
        <dbReference type="SAM" id="Phobius"/>
    </source>
</evidence>
<dbReference type="EMBL" id="JAUYVH010000009">
    <property type="protein sequence ID" value="MDQ9171414.1"/>
    <property type="molecule type" value="Genomic_DNA"/>
</dbReference>
<feature type="transmembrane region" description="Helical" evidence="1">
    <location>
        <begin position="30"/>
        <end position="48"/>
    </location>
</feature>
<proteinExistence type="predicted"/>